<evidence type="ECO:0000313" key="2">
    <source>
        <dbReference type="EMBL" id="GCD09730.1"/>
    </source>
</evidence>
<reference evidence="2 3" key="1">
    <citation type="submission" date="2018-11" db="EMBL/GenBank/DDBJ databases">
        <title>Genome sequencing and assembly of Clostridium tagluense strain A121.</title>
        <authorList>
            <person name="Murakami T."/>
            <person name="Segawa T."/>
            <person name="Shcherbakova V.A."/>
            <person name="Mori H."/>
            <person name="Yoshimura Y."/>
        </authorList>
    </citation>
    <scope>NUCLEOTIDE SEQUENCE [LARGE SCALE GENOMIC DNA]</scope>
    <source>
        <strain evidence="2 3">A121</strain>
    </source>
</reference>
<accession>A0A401UJJ2</accession>
<name>A0A401UJJ2_9CLOT</name>
<feature type="transmembrane region" description="Helical" evidence="1">
    <location>
        <begin position="44"/>
        <end position="61"/>
    </location>
</feature>
<dbReference type="AlphaFoldDB" id="A0A401UJJ2"/>
<keyword evidence="1" id="KW-0472">Membrane</keyword>
<dbReference type="RefSeq" id="WP_124999428.1">
    <property type="nucleotide sequence ID" value="NZ_BHYK01000006.1"/>
</dbReference>
<feature type="transmembrane region" description="Helical" evidence="1">
    <location>
        <begin position="343"/>
        <end position="365"/>
    </location>
</feature>
<gene>
    <name evidence="2" type="ORF">Ctaglu_13530</name>
</gene>
<feature type="transmembrane region" description="Helical" evidence="1">
    <location>
        <begin position="152"/>
        <end position="171"/>
    </location>
</feature>
<comment type="caution">
    <text evidence="2">The sequence shown here is derived from an EMBL/GenBank/DDBJ whole genome shotgun (WGS) entry which is preliminary data.</text>
</comment>
<feature type="transmembrane region" description="Helical" evidence="1">
    <location>
        <begin position="377"/>
        <end position="395"/>
    </location>
</feature>
<proteinExistence type="predicted"/>
<sequence>MKLMSERYSTYNSFIILILLLGVVPILILMNNLTNNTYYDVEKYINYLIYFQSLVGIMIVCTHSKKLINGFSVKFLIIVLMYILVYYLISYLFENSFISVIFSDGIDFQTMNIKQYYIQFLKATLSTFAIYLLVGLNLIHIVDILNKKGNKAIIVAVYLVYTLFLAATMFATNTTNIFDLLTFTVQHTIYLYIGDAFALYSLIIYSILRNKVANFFVLFNSLFWIYKIGSRASLYSFIIVITLILIKNLFMNINLGKMVSSCAVICLIFIIIFSLQNKTNNNLNGRMLSVVTGISSDESYNLRNSLQKEGIEDIKKHYLIGNMFAEIKRCGYVGDYVHNVLSYWVEFGLVPFICIISMIAYYFYYNFKLFFKIKNSITIQLVFSLSTFIFLEAIISRSYTYPYLWLALSASCSLHYYTKKTANIR</sequence>
<feature type="transmembrane region" description="Helical" evidence="1">
    <location>
        <begin position="258"/>
        <end position="276"/>
    </location>
</feature>
<dbReference type="Proteomes" id="UP000287872">
    <property type="component" value="Unassembled WGS sequence"/>
</dbReference>
<keyword evidence="1" id="KW-0812">Transmembrane</keyword>
<evidence type="ECO:0000313" key="3">
    <source>
        <dbReference type="Proteomes" id="UP000287872"/>
    </source>
</evidence>
<dbReference type="OrthoDB" id="9554559at2"/>
<feature type="transmembrane region" description="Helical" evidence="1">
    <location>
        <begin position="183"/>
        <end position="205"/>
    </location>
</feature>
<feature type="transmembrane region" description="Helical" evidence="1">
    <location>
        <begin position="12"/>
        <end position="32"/>
    </location>
</feature>
<keyword evidence="3" id="KW-1185">Reference proteome</keyword>
<protein>
    <submittedName>
        <fullName evidence="2">Uncharacterized protein</fullName>
    </submittedName>
</protein>
<organism evidence="2 3">
    <name type="scientific">Clostridium tagluense</name>
    <dbReference type="NCBI Taxonomy" id="360422"/>
    <lineage>
        <taxon>Bacteria</taxon>
        <taxon>Bacillati</taxon>
        <taxon>Bacillota</taxon>
        <taxon>Clostridia</taxon>
        <taxon>Eubacteriales</taxon>
        <taxon>Clostridiaceae</taxon>
        <taxon>Clostridium</taxon>
    </lineage>
</organism>
<keyword evidence="1" id="KW-1133">Transmembrane helix</keyword>
<feature type="transmembrane region" description="Helical" evidence="1">
    <location>
        <begin position="73"/>
        <end position="93"/>
    </location>
</feature>
<dbReference type="EMBL" id="BHYK01000006">
    <property type="protein sequence ID" value="GCD09730.1"/>
    <property type="molecule type" value="Genomic_DNA"/>
</dbReference>
<feature type="transmembrane region" description="Helical" evidence="1">
    <location>
        <begin position="116"/>
        <end position="140"/>
    </location>
</feature>
<evidence type="ECO:0000256" key="1">
    <source>
        <dbReference type="SAM" id="Phobius"/>
    </source>
</evidence>